<dbReference type="OrthoDB" id="3211105at2"/>
<dbReference type="AlphaFoldDB" id="E3J5B8"/>
<dbReference type="InParanoid" id="E3J5B8"/>
<keyword evidence="2" id="KW-0732">Signal</keyword>
<evidence type="ECO:0000313" key="4">
    <source>
        <dbReference type="Proteomes" id="UP000002484"/>
    </source>
</evidence>
<feature type="compositionally biased region" description="Low complexity" evidence="1">
    <location>
        <begin position="48"/>
        <end position="98"/>
    </location>
</feature>
<feature type="signal peptide" evidence="2">
    <location>
        <begin position="1"/>
        <end position="31"/>
    </location>
</feature>
<dbReference type="SUPFAM" id="SSF50965">
    <property type="entry name" value="Galactose oxidase, central domain"/>
    <property type="match status" value="1"/>
</dbReference>
<keyword evidence="4" id="KW-1185">Reference proteome</keyword>
<dbReference type="EMBL" id="CP002299">
    <property type="protein sequence ID" value="ADP80716.1"/>
    <property type="molecule type" value="Genomic_DNA"/>
</dbReference>
<reference evidence="3 4" key="1">
    <citation type="submission" date="2010-10" db="EMBL/GenBank/DDBJ databases">
        <title>Complete sequence of Frankia sp. EuI1c.</title>
        <authorList>
            <consortium name="US DOE Joint Genome Institute"/>
            <person name="Lucas S."/>
            <person name="Copeland A."/>
            <person name="Lapidus A."/>
            <person name="Cheng J.-F."/>
            <person name="Bruce D."/>
            <person name="Goodwin L."/>
            <person name="Pitluck S."/>
            <person name="Chertkov O."/>
            <person name="Detter J.C."/>
            <person name="Han C."/>
            <person name="Tapia R."/>
            <person name="Land M."/>
            <person name="Hauser L."/>
            <person name="Jeffries C."/>
            <person name="Kyrpides N."/>
            <person name="Ivanova N."/>
            <person name="Mikhailova N."/>
            <person name="Beauchemin N."/>
            <person name="Sen A."/>
            <person name="Sur S.A."/>
            <person name="Gtari M."/>
            <person name="Wall L."/>
            <person name="Tisa L."/>
            <person name="Woyke T."/>
        </authorList>
    </citation>
    <scope>NUCLEOTIDE SEQUENCE [LARGE SCALE GENOMIC DNA]</scope>
    <source>
        <strain evidence="4">DSM 45817 / CECT 9037 / EuI1c</strain>
    </source>
</reference>
<dbReference type="InterPro" id="IPR006652">
    <property type="entry name" value="Kelch_1"/>
</dbReference>
<sequence length="389" mass="37923" precursor="true">MNRRNGSSSRRPRRGPAALATSAAASCLLTAALVTGCSSDQSPASAQTVLTTGPTVPTTTLATESGTASPGSTATGTEGSGSPSATGSASGSASPGAGKNLTAVAAPYKLPSGVTGATAVADNGKVLALGGQDSGGKATNQVTSIDPIAKTATSAGTLHTPVANAASSVVNGTATVYGGNTKGSDDTSGVTDTVQTYSGGTSQDVGKLPAPRENLNATTANGKTYLVGGDDGKSAQGDIWSTDDGKTFQTAGKLDKPVRNPAVATTGTGSDQKVTIFGGEASDGPTDAIQQFDPATGKTQTVGKLPAALKDASAFTIGGTTYLAGGQSGGQAQPKIYKFDPATNTVSDAGDLPEGVENAASAATGNNAYLLGGEVSKKVSDGVTELTPQ</sequence>
<dbReference type="InterPro" id="IPR015915">
    <property type="entry name" value="Kelch-typ_b-propeller"/>
</dbReference>
<feature type="region of interest" description="Disordered" evidence="1">
    <location>
        <begin position="38"/>
        <end position="99"/>
    </location>
</feature>
<evidence type="ECO:0000256" key="1">
    <source>
        <dbReference type="SAM" id="MobiDB-lite"/>
    </source>
</evidence>
<dbReference type="KEGG" id="fri:FraEuI1c_2684"/>
<protein>
    <submittedName>
        <fullName evidence="3">Kelch repeat type 1-containing protein</fullName>
    </submittedName>
</protein>
<dbReference type="InterPro" id="IPR011043">
    <property type="entry name" value="Gal_Oxase/kelch_b-propeller"/>
</dbReference>
<gene>
    <name evidence="3" type="ordered locus">FraEuI1c_2684</name>
</gene>
<accession>E3J5B8</accession>
<dbReference type="eggNOG" id="COG3391">
    <property type="taxonomic scope" value="Bacteria"/>
</dbReference>
<dbReference type="Proteomes" id="UP000002484">
    <property type="component" value="Chromosome"/>
</dbReference>
<evidence type="ECO:0000256" key="2">
    <source>
        <dbReference type="SAM" id="SignalP"/>
    </source>
</evidence>
<dbReference type="STRING" id="298654.FraEuI1c_2684"/>
<dbReference type="PROSITE" id="PS51257">
    <property type="entry name" value="PROKAR_LIPOPROTEIN"/>
    <property type="match status" value="1"/>
</dbReference>
<dbReference type="HOGENOM" id="CLU_709304_0_0_11"/>
<dbReference type="Pfam" id="PF01344">
    <property type="entry name" value="Kelch_1"/>
    <property type="match status" value="1"/>
</dbReference>
<dbReference type="Gene3D" id="2.120.10.80">
    <property type="entry name" value="Kelch-type beta propeller"/>
    <property type="match status" value="2"/>
</dbReference>
<feature type="region of interest" description="Disordered" evidence="1">
    <location>
        <begin position="1"/>
        <end position="21"/>
    </location>
</feature>
<dbReference type="SMART" id="SM00612">
    <property type="entry name" value="Kelch"/>
    <property type="match status" value="4"/>
</dbReference>
<feature type="chain" id="PRO_5039618931" evidence="2">
    <location>
        <begin position="32"/>
        <end position="389"/>
    </location>
</feature>
<dbReference type="PANTHER" id="PTHR45632">
    <property type="entry name" value="LD33804P"/>
    <property type="match status" value="1"/>
</dbReference>
<feature type="compositionally biased region" description="Polar residues" evidence="1">
    <location>
        <begin position="38"/>
        <end position="47"/>
    </location>
</feature>
<name>E3J5B8_PSEI1</name>
<evidence type="ECO:0000313" key="3">
    <source>
        <dbReference type="EMBL" id="ADP80716.1"/>
    </source>
</evidence>
<dbReference type="RefSeq" id="WP_013423834.1">
    <property type="nucleotide sequence ID" value="NC_014666.1"/>
</dbReference>
<proteinExistence type="predicted"/>
<organism evidence="3 4">
    <name type="scientific">Pseudofrankia inefficax (strain DSM 45817 / CECT 9037 / DDB 130130 / EuI1c)</name>
    <name type="common">Frankia inefficax</name>
    <dbReference type="NCBI Taxonomy" id="298654"/>
    <lineage>
        <taxon>Bacteria</taxon>
        <taxon>Bacillati</taxon>
        <taxon>Actinomycetota</taxon>
        <taxon>Actinomycetes</taxon>
        <taxon>Frankiales</taxon>
        <taxon>Frankiaceae</taxon>
        <taxon>Pseudofrankia</taxon>
    </lineage>
</organism>